<dbReference type="Proteomes" id="UP000816034">
    <property type="component" value="Unassembled WGS sequence"/>
</dbReference>
<gene>
    <name evidence="4" type="ORF">C9374_013739</name>
</gene>
<dbReference type="PANTHER" id="PTHR10845:SF192">
    <property type="entry name" value="DOUBLE HIT, ISOFORM B"/>
    <property type="match status" value="1"/>
</dbReference>
<feature type="transmembrane region" description="Helical" evidence="2">
    <location>
        <begin position="82"/>
        <end position="101"/>
    </location>
</feature>
<proteinExistence type="predicted"/>
<evidence type="ECO:0000259" key="3">
    <source>
        <dbReference type="PROSITE" id="PS50132"/>
    </source>
</evidence>
<dbReference type="PANTHER" id="PTHR10845">
    <property type="entry name" value="REGULATOR OF G PROTEIN SIGNALING"/>
    <property type="match status" value="1"/>
</dbReference>
<dbReference type="EMBL" id="PYSW02000074">
    <property type="protein sequence ID" value="KAG2370904.1"/>
    <property type="molecule type" value="Genomic_DNA"/>
</dbReference>
<keyword evidence="2" id="KW-1133">Transmembrane helix</keyword>
<accession>A0AA88GBK0</accession>
<feature type="transmembrane region" description="Helical" evidence="2">
    <location>
        <begin position="324"/>
        <end position="341"/>
    </location>
</feature>
<evidence type="ECO:0000313" key="5">
    <source>
        <dbReference type="Proteomes" id="UP000816034"/>
    </source>
</evidence>
<evidence type="ECO:0000256" key="2">
    <source>
        <dbReference type="SAM" id="Phobius"/>
    </source>
</evidence>
<reference evidence="4 5" key="1">
    <citation type="journal article" date="2018" name="BMC Genomics">
        <title>The genome of Naegleria lovaniensis, the basis for a comparative approach to unravel pathogenicity factors of the human pathogenic amoeba N. fowleri.</title>
        <authorList>
            <person name="Liechti N."/>
            <person name="Schurch N."/>
            <person name="Bruggmann R."/>
            <person name="Wittwer M."/>
        </authorList>
    </citation>
    <scope>NUCLEOTIDE SEQUENCE [LARGE SCALE GENOMIC DNA]</scope>
    <source>
        <strain evidence="4 5">ATCC 30569</strain>
    </source>
</reference>
<dbReference type="SMART" id="SM00315">
    <property type="entry name" value="RGS"/>
    <property type="match status" value="1"/>
</dbReference>
<dbReference type="AlphaFoldDB" id="A0AA88GBK0"/>
<dbReference type="Pfam" id="PF00615">
    <property type="entry name" value="RGS"/>
    <property type="match status" value="1"/>
</dbReference>
<dbReference type="RefSeq" id="XP_044541768.1">
    <property type="nucleotide sequence ID" value="XM_044689649.1"/>
</dbReference>
<dbReference type="InterPro" id="IPR036305">
    <property type="entry name" value="RGS_sf"/>
</dbReference>
<feature type="transmembrane region" description="Helical" evidence="2">
    <location>
        <begin position="238"/>
        <end position="266"/>
    </location>
</feature>
<organism evidence="4 5">
    <name type="scientific">Naegleria lovaniensis</name>
    <name type="common">Amoeba</name>
    <dbReference type="NCBI Taxonomy" id="51637"/>
    <lineage>
        <taxon>Eukaryota</taxon>
        <taxon>Discoba</taxon>
        <taxon>Heterolobosea</taxon>
        <taxon>Tetramitia</taxon>
        <taxon>Eutetramitia</taxon>
        <taxon>Vahlkampfiidae</taxon>
        <taxon>Naegleria</taxon>
    </lineage>
</organism>
<comment type="caution">
    <text evidence="4">The sequence shown here is derived from an EMBL/GenBank/DDBJ whole genome shotgun (WGS) entry which is preliminary data.</text>
</comment>
<feature type="transmembrane region" description="Helical" evidence="2">
    <location>
        <begin position="51"/>
        <end position="70"/>
    </location>
</feature>
<dbReference type="SUPFAM" id="SSF48097">
    <property type="entry name" value="Regulator of G-protein signaling, RGS"/>
    <property type="match status" value="1"/>
</dbReference>
<feature type="transmembrane region" description="Helical" evidence="2">
    <location>
        <begin position="361"/>
        <end position="382"/>
    </location>
</feature>
<keyword evidence="2" id="KW-0812">Transmembrane</keyword>
<keyword evidence="5" id="KW-1185">Reference proteome</keyword>
<feature type="transmembrane region" description="Helical" evidence="2">
    <location>
        <begin position="113"/>
        <end position="135"/>
    </location>
</feature>
<evidence type="ECO:0000256" key="1">
    <source>
        <dbReference type="SAM" id="MobiDB-lite"/>
    </source>
</evidence>
<dbReference type="PROSITE" id="PS50132">
    <property type="entry name" value="RGS"/>
    <property type="match status" value="1"/>
</dbReference>
<evidence type="ECO:0000313" key="4">
    <source>
        <dbReference type="EMBL" id="KAG2370904.1"/>
    </source>
</evidence>
<feature type="region of interest" description="Disordered" evidence="1">
    <location>
        <begin position="162"/>
        <end position="184"/>
    </location>
</feature>
<dbReference type="Gene3D" id="1.10.167.10">
    <property type="entry name" value="Regulator of G-protein Signalling 4, domain 2"/>
    <property type="match status" value="1"/>
</dbReference>
<sequence>MTTSFSEPCAEWIFSFPLVLSSLTNTSTFQNTTQEQVRNCPDTIMVPISSGLFLLGYSTLIVASIVGLIWKRNSGHIRARTVSGMIFTIISSFLFVLGIQIRYVIGRAVYPCILYSIFFVVMPPCVAMPTILRLLRFYAQFQVSKMKSQQLTHLDQLSDQTMRGELSTTENNNSDLVSPRDNSMKNMNQRQQSTQISSPSMSVKCTSRTSNNFMQQYKLGFKERIWYRMNDLLSRHTYIMMFLIAILGVHVVLWFCITVIENSFFAEDRFFMTNDSMSLFGCGAQYFPSVLALFIYCGFFCIECLCAVLLLVRTDSDTWYIKKEALCLIPIQVLLGSLFLVTEFVEIFRILDHIVPSGTIMTTYTGIEIFVTIFLPICYAIYQDEKPKSEVYDTEMEMILNNKQAFESFLDHCRRSFCAEGLLFYKDLEKYKQCSSSTQRRDMALHIVQCYLVQGAPQELNIGNIETLREEILFVIHTNNHTVNKLPDHLFDRVKSVALSNLIDAYERLKRQNPNIKKLSNDWKEHQSYHTRNTLQPIPQSLTYEI</sequence>
<feature type="transmembrane region" description="Helical" evidence="2">
    <location>
        <begin position="286"/>
        <end position="312"/>
    </location>
</feature>
<dbReference type="InterPro" id="IPR016137">
    <property type="entry name" value="RGS"/>
</dbReference>
<keyword evidence="2" id="KW-0472">Membrane</keyword>
<dbReference type="GeneID" id="68106192"/>
<name>A0AA88GBK0_NAELO</name>
<dbReference type="InterPro" id="IPR044926">
    <property type="entry name" value="RGS_subdomain_2"/>
</dbReference>
<feature type="domain" description="RGS" evidence="3">
    <location>
        <begin position="395"/>
        <end position="457"/>
    </location>
</feature>
<protein>
    <recommendedName>
        <fullName evidence="3">RGS domain-containing protein</fullName>
    </recommendedName>
</protein>